<evidence type="ECO:0000313" key="2">
    <source>
        <dbReference type="EMBL" id="MCI2228299.1"/>
    </source>
</evidence>
<protein>
    <submittedName>
        <fullName evidence="2">Site-specific integrase</fullName>
    </submittedName>
</protein>
<dbReference type="AlphaFoldDB" id="A0A9X2ALX3"/>
<dbReference type="GO" id="GO:0003677">
    <property type="term" value="F:DNA binding"/>
    <property type="evidence" value="ECO:0007669"/>
    <property type="project" value="InterPro"/>
</dbReference>
<accession>A0A9X2ALX3</accession>
<dbReference type="PANTHER" id="PTHR30349">
    <property type="entry name" value="PHAGE INTEGRASE-RELATED"/>
    <property type="match status" value="1"/>
</dbReference>
<dbReference type="InterPro" id="IPR050090">
    <property type="entry name" value="Tyrosine_recombinase_XerCD"/>
</dbReference>
<dbReference type="PROSITE" id="PS51898">
    <property type="entry name" value="TYR_RECOMBINASE"/>
    <property type="match status" value="1"/>
</dbReference>
<gene>
    <name evidence="2" type="ORF">MC378_03900</name>
</gene>
<keyword evidence="3" id="KW-1185">Reference proteome</keyword>
<sequence length="380" mass="44762">MKITLKQKKLKDNISLFIEYYNGSSINTEGKRIHNRRQEYLKIYLHLAPSTSKEKKENKENLELAENIFSIRKAEYLQGKFKIQDRSKSKLQFLQFYILKKEERYQSDKNYDNWEAAQKHIEKFCPTNITFDEIDIDFVKNFQKFLHTKAIAKSGYPLSQNTKHTYYNKFKACLSAAFEEGYLKENIVRKVKSIPMGETHREYLTLDEVSDLFKTECRIPVLKTAFLFSILTGARWSDINKLIWSEIRDEGIDKEGNEIYRMVFAQKKTNGVEYLYISKQARDLLGERKGKNERVFVNLHYSAHMNFILLRWCMYAGITKHITFHSARHTNAVLLLENGADIYTVSKRLGHKAIRTTEIYAKIIDKKMKEAANLIPILKF</sequence>
<evidence type="ECO:0000313" key="3">
    <source>
        <dbReference type="Proteomes" id="UP001139369"/>
    </source>
</evidence>
<dbReference type="InterPro" id="IPR002104">
    <property type="entry name" value="Integrase_catalytic"/>
</dbReference>
<dbReference type="CDD" id="cd01185">
    <property type="entry name" value="INTN1_C_like"/>
    <property type="match status" value="1"/>
</dbReference>
<dbReference type="PANTHER" id="PTHR30349:SF64">
    <property type="entry name" value="PROPHAGE INTEGRASE INTD-RELATED"/>
    <property type="match status" value="1"/>
</dbReference>
<dbReference type="GO" id="GO:0015074">
    <property type="term" value="P:DNA integration"/>
    <property type="evidence" value="ECO:0007669"/>
    <property type="project" value="InterPro"/>
</dbReference>
<evidence type="ECO:0000259" key="1">
    <source>
        <dbReference type="PROSITE" id="PS51898"/>
    </source>
</evidence>
<name>A0A9X2ALX3_9FLAO</name>
<feature type="domain" description="Tyr recombinase" evidence="1">
    <location>
        <begin position="199"/>
        <end position="373"/>
    </location>
</feature>
<dbReference type="Pfam" id="PF13102">
    <property type="entry name" value="Phage_int_SAM_5"/>
    <property type="match status" value="1"/>
</dbReference>
<organism evidence="2 3">
    <name type="scientific">Polaribacter marinus</name>
    <dbReference type="NCBI Taxonomy" id="2916838"/>
    <lineage>
        <taxon>Bacteria</taxon>
        <taxon>Pseudomonadati</taxon>
        <taxon>Bacteroidota</taxon>
        <taxon>Flavobacteriia</taxon>
        <taxon>Flavobacteriales</taxon>
        <taxon>Flavobacteriaceae</taxon>
    </lineage>
</organism>
<reference evidence="2" key="1">
    <citation type="submission" date="2022-02" db="EMBL/GenBank/DDBJ databases">
        <title>Polaribacter sp. MSW13, isolated from seawater.</title>
        <authorList>
            <person name="Kristyanto S."/>
            <person name="Jung J."/>
            <person name="Jeon C.O."/>
        </authorList>
    </citation>
    <scope>NUCLEOTIDE SEQUENCE</scope>
    <source>
        <strain evidence="2">MSW13</strain>
    </source>
</reference>
<dbReference type="EMBL" id="JAKQYM010000002">
    <property type="protein sequence ID" value="MCI2228299.1"/>
    <property type="molecule type" value="Genomic_DNA"/>
</dbReference>
<comment type="caution">
    <text evidence="2">The sequence shown here is derived from an EMBL/GenBank/DDBJ whole genome shotgun (WGS) entry which is preliminary data.</text>
</comment>
<dbReference type="GO" id="GO:0006310">
    <property type="term" value="P:DNA recombination"/>
    <property type="evidence" value="ECO:0007669"/>
    <property type="project" value="InterPro"/>
</dbReference>
<dbReference type="Pfam" id="PF00589">
    <property type="entry name" value="Phage_integrase"/>
    <property type="match status" value="1"/>
</dbReference>
<proteinExistence type="predicted"/>
<dbReference type="RefSeq" id="WP_242177414.1">
    <property type="nucleotide sequence ID" value="NZ_JAKQYM010000002.1"/>
</dbReference>
<dbReference type="Proteomes" id="UP001139369">
    <property type="component" value="Unassembled WGS sequence"/>
</dbReference>
<dbReference type="InterPro" id="IPR025269">
    <property type="entry name" value="SAM-like_dom"/>
</dbReference>